<evidence type="ECO:0000313" key="2">
    <source>
        <dbReference type="Proteomes" id="UP000013047"/>
    </source>
</evidence>
<dbReference type="OrthoDB" id="6872885at2"/>
<dbReference type="EMBL" id="AMXF01000008">
    <property type="protein sequence ID" value="ENO98616.1"/>
    <property type="molecule type" value="Genomic_DNA"/>
</dbReference>
<proteinExistence type="predicted"/>
<name>N6YWG4_9RHOO</name>
<dbReference type="Proteomes" id="UP000013047">
    <property type="component" value="Unassembled WGS sequence"/>
</dbReference>
<sequence length="165" mass="17721">MKTRCPNCGAVMSLDALMSHEGAREALALVFQLSGALGAAVTRYIGLFRPARRELSLDRVAKLLREIVPDLQAQRIERAGATWPAPPEAWIWAIGQALEARDAGRLKLPLTSHGWLYEVISGWRPATVAAAPQPTQGAANLPTARPAQPSRTLGAIAALEDRARG</sequence>
<comment type="caution">
    <text evidence="1">The sequence shown here is derived from an EMBL/GenBank/DDBJ whole genome shotgun (WGS) entry which is preliminary data.</text>
</comment>
<dbReference type="RefSeq" id="WP_004356639.1">
    <property type="nucleotide sequence ID" value="NZ_AMXF01000008.1"/>
</dbReference>
<dbReference type="AlphaFoldDB" id="N6YWG4"/>
<accession>N6YWG4</accession>
<reference evidence="1 2" key="1">
    <citation type="submission" date="2012-09" db="EMBL/GenBank/DDBJ databases">
        <title>Draft Genome Sequences of 6 Strains from Genus Thauera.</title>
        <authorList>
            <person name="Liu B."/>
            <person name="Shapleigh J.P."/>
            <person name="Frostegard A.H."/>
        </authorList>
    </citation>
    <scope>NUCLEOTIDE SEQUENCE [LARGE SCALE GENOMIC DNA]</scope>
    <source>
        <strain evidence="1 2">B4P</strain>
    </source>
</reference>
<evidence type="ECO:0008006" key="3">
    <source>
        <dbReference type="Google" id="ProtNLM"/>
    </source>
</evidence>
<organism evidence="1 2">
    <name type="scientific">Thauera phenylacetica B4P</name>
    <dbReference type="NCBI Taxonomy" id="1234382"/>
    <lineage>
        <taxon>Bacteria</taxon>
        <taxon>Pseudomonadati</taxon>
        <taxon>Pseudomonadota</taxon>
        <taxon>Betaproteobacteria</taxon>
        <taxon>Rhodocyclales</taxon>
        <taxon>Zoogloeaceae</taxon>
        <taxon>Thauera</taxon>
    </lineage>
</organism>
<keyword evidence="2" id="KW-1185">Reference proteome</keyword>
<evidence type="ECO:0000313" key="1">
    <source>
        <dbReference type="EMBL" id="ENO98616.1"/>
    </source>
</evidence>
<gene>
    <name evidence="1" type="ORF">C667_02888</name>
</gene>
<protein>
    <recommendedName>
        <fullName evidence="3">DUF2752 domain-containing protein</fullName>
    </recommendedName>
</protein>